<keyword evidence="2" id="KW-1185">Reference proteome</keyword>
<dbReference type="Proteomes" id="UP001575181">
    <property type="component" value="Unassembled WGS sequence"/>
</dbReference>
<dbReference type="RefSeq" id="WP_373655097.1">
    <property type="nucleotide sequence ID" value="NZ_JBGUAW010000003.1"/>
</dbReference>
<accession>A0ABV4TUL1</accession>
<gene>
    <name evidence="1" type="ORF">ACERLL_05680</name>
</gene>
<proteinExistence type="predicted"/>
<dbReference type="EMBL" id="JBGUAW010000003">
    <property type="protein sequence ID" value="MFA9460314.1"/>
    <property type="molecule type" value="Genomic_DNA"/>
</dbReference>
<dbReference type="InterPro" id="IPR049744">
    <property type="entry name" value="CC/Se_fam"/>
</dbReference>
<evidence type="ECO:0000313" key="2">
    <source>
        <dbReference type="Proteomes" id="UP001575181"/>
    </source>
</evidence>
<dbReference type="NCBIfam" id="NF041239">
    <property type="entry name" value="Moor_selen_rel"/>
    <property type="match status" value="1"/>
</dbReference>
<reference evidence="1 2" key="1">
    <citation type="submission" date="2024-08" db="EMBL/GenBank/DDBJ databases">
        <title>Whole-genome sequencing of halo(alkali)philic microorganisms from hypersaline lakes.</title>
        <authorList>
            <person name="Sorokin D.Y."/>
            <person name="Merkel A.Y."/>
            <person name="Messina E."/>
            <person name="Yakimov M."/>
        </authorList>
    </citation>
    <scope>NUCLEOTIDE SEQUENCE [LARGE SCALE GENOMIC DNA]</scope>
    <source>
        <strain evidence="1 2">Cl-TMA</strain>
    </source>
</reference>
<sequence length="100" mass="10637">MNAPEVRLHPNAARWVAERGGTLTLRSSPRNGCCGGTAHLTVAEPGRPEDPADWEVRTVDGVTVYLDPALAGQAGPFTVRAEGLLGWRRLFVELSASGEA</sequence>
<protein>
    <submittedName>
        <fullName evidence="1">CC/Se motif family (Seleno)protein</fullName>
    </submittedName>
</protein>
<name>A0ABV4TUL1_9GAMM</name>
<evidence type="ECO:0000313" key="1">
    <source>
        <dbReference type="EMBL" id="MFA9460314.1"/>
    </source>
</evidence>
<organism evidence="1 2">
    <name type="scientific">Thiohalorhabdus methylotrophus</name>
    <dbReference type="NCBI Taxonomy" id="3242694"/>
    <lineage>
        <taxon>Bacteria</taxon>
        <taxon>Pseudomonadati</taxon>
        <taxon>Pseudomonadota</taxon>
        <taxon>Gammaproteobacteria</taxon>
        <taxon>Thiohalorhabdales</taxon>
        <taxon>Thiohalorhabdaceae</taxon>
        <taxon>Thiohalorhabdus</taxon>
    </lineage>
</organism>
<comment type="caution">
    <text evidence="1">The sequence shown here is derived from an EMBL/GenBank/DDBJ whole genome shotgun (WGS) entry which is preliminary data.</text>
</comment>